<sequence length="265" mass="30607">MRCVFVMIFPEQAFSVQEILAKVGVIVSFIGLLENLRIDSLAIGSIGSSMDGTEYSFLRALFWIVEFNENDENLALFVYSHFDIHIYSKFRNDTRPIRFQTGSYNLYSHGGMRFFLISSSTSLMIYFLLLILSCLRRHRQNYLPVRRSFYIYCFILALINLIQIVGATLNLTETTIYSMCIVEGTTCIFYTCFAPFVYYQFLRRMLSSQVRIPQIMYADTTLVNPDDEDDKLIDTNPLISNSTDERLDGQFEDISSSTNIIQPVL</sequence>
<feature type="transmembrane region" description="Helical" evidence="6">
    <location>
        <begin position="147"/>
        <end position="169"/>
    </location>
</feature>
<comment type="subcellular location">
    <subcellularLocation>
        <location evidence="1">Membrane</location>
        <topology evidence="1">Multi-pass membrane protein</topology>
    </subcellularLocation>
</comment>
<name>A0A814A7V0_ADIRI</name>
<dbReference type="GO" id="GO:0005886">
    <property type="term" value="C:plasma membrane"/>
    <property type="evidence" value="ECO:0007669"/>
    <property type="project" value="TreeGrafter"/>
</dbReference>
<dbReference type="InterPro" id="IPR018781">
    <property type="entry name" value="TPRA1/CAND2/CAND8"/>
</dbReference>
<dbReference type="AlphaFoldDB" id="A0A814A7V0"/>
<protein>
    <submittedName>
        <fullName evidence="7">Uncharacterized protein</fullName>
    </submittedName>
</protein>
<keyword evidence="4 6" id="KW-1133">Transmembrane helix</keyword>
<evidence type="ECO:0000256" key="1">
    <source>
        <dbReference type="ARBA" id="ARBA00004141"/>
    </source>
</evidence>
<evidence type="ECO:0000256" key="5">
    <source>
        <dbReference type="ARBA" id="ARBA00023136"/>
    </source>
</evidence>
<dbReference type="PANTHER" id="PTHR15876:SF8">
    <property type="entry name" value="TRANSMEMBRANE PROTEIN ADIPOCYTE-ASSOCIATED 1"/>
    <property type="match status" value="1"/>
</dbReference>
<organism evidence="7 8">
    <name type="scientific">Adineta ricciae</name>
    <name type="common">Rotifer</name>
    <dbReference type="NCBI Taxonomy" id="249248"/>
    <lineage>
        <taxon>Eukaryota</taxon>
        <taxon>Metazoa</taxon>
        <taxon>Spiralia</taxon>
        <taxon>Gnathifera</taxon>
        <taxon>Rotifera</taxon>
        <taxon>Eurotatoria</taxon>
        <taxon>Bdelloidea</taxon>
        <taxon>Adinetida</taxon>
        <taxon>Adinetidae</taxon>
        <taxon>Adineta</taxon>
    </lineage>
</organism>
<accession>A0A814A7V0</accession>
<keyword evidence="5 6" id="KW-0472">Membrane</keyword>
<evidence type="ECO:0000313" key="8">
    <source>
        <dbReference type="Proteomes" id="UP000663828"/>
    </source>
</evidence>
<evidence type="ECO:0000256" key="4">
    <source>
        <dbReference type="ARBA" id="ARBA00022989"/>
    </source>
</evidence>
<dbReference type="PANTHER" id="PTHR15876">
    <property type="entry name" value="TRANSMEMBRANE PROTEIN ADIPOCYTE-ASSOCIATED 1"/>
    <property type="match status" value="1"/>
</dbReference>
<feature type="transmembrane region" description="Helical" evidence="6">
    <location>
        <begin position="114"/>
        <end position="135"/>
    </location>
</feature>
<dbReference type="EMBL" id="CAJNOR010000426">
    <property type="protein sequence ID" value="CAF0910954.1"/>
    <property type="molecule type" value="Genomic_DNA"/>
</dbReference>
<dbReference type="Pfam" id="PF10160">
    <property type="entry name" value="Tmemb_40"/>
    <property type="match status" value="1"/>
</dbReference>
<dbReference type="GO" id="GO:0004930">
    <property type="term" value="F:G protein-coupled receptor activity"/>
    <property type="evidence" value="ECO:0007669"/>
    <property type="project" value="TreeGrafter"/>
</dbReference>
<comment type="similarity">
    <text evidence="2">Belongs to the UPF0359 family.</text>
</comment>
<dbReference type="Proteomes" id="UP000663828">
    <property type="component" value="Unassembled WGS sequence"/>
</dbReference>
<keyword evidence="3 6" id="KW-0812">Transmembrane</keyword>
<feature type="transmembrane region" description="Helical" evidence="6">
    <location>
        <begin position="175"/>
        <end position="199"/>
    </location>
</feature>
<reference evidence="7" key="1">
    <citation type="submission" date="2021-02" db="EMBL/GenBank/DDBJ databases">
        <authorList>
            <person name="Nowell W R."/>
        </authorList>
    </citation>
    <scope>NUCLEOTIDE SEQUENCE</scope>
</reference>
<evidence type="ECO:0000313" key="7">
    <source>
        <dbReference type="EMBL" id="CAF0910954.1"/>
    </source>
</evidence>
<gene>
    <name evidence="7" type="ORF">XAT740_LOCUS8532</name>
</gene>
<evidence type="ECO:0000256" key="3">
    <source>
        <dbReference type="ARBA" id="ARBA00022692"/>
    </source>
</evidence>
<evidence type="ECO:0000256" key="6">
    <source>
        <dbReference type="SAM" id="Phobius"/>
    </source>
</evidence>
<proteinExistence type="inferred from homology"/>
<evidence type="ECO:0000256" key="2">
    <source>
        <dbReference type="ARBA" id="ARBA00010125"/>
    </source>
</evidence>
<keyword evidence="8" id="KW-1185">Reference proteome</keyword>
<comment type="caution">
    <text evidence="7">The sequence shown here is derived from an EMBL/GenBank/DDBJ whole genome shotgun (WGS) entry which is preliminary data.</text>
</comment>